<sequence>MEFSFQDVVKVDWASDRGESPVMKDESMESPTTIPRSDIIEEQNNAYMSFTLDSTPPPADIAPAAEETQQEAEDPACDDLYGSIHNLAAIEDESGDSALEESALGPDRDSDTEQDGSWENSKVEEAIALARAQVATLLPDISLNHANRVANEPISRLDDEKVVFLCGDCDLYKKVAPVFSPHCDLTTYSSFHFHACPDLVVYVTDFCSLYRATTTGSLFDHADVAGPGKFLIICEEHEADPIKSLLSMSEVDYISGGKHGVWTVEEVSKWRPRDINRLLNKERAAAPSKNPCYFMAAVVAFFTAVIVGTLVGVSMCGGGLTSSFSDLSSFFERLERHGTAGVAVDVSNSTPDVLIQPTTVDMPIVTVASAATLKAAMTPLPEKPITLEEEAALWSQHVYQSADMADFLQQCMAGADLLTVHPLSLDNCFSLLESNVSALAKASISASTDGHGSTRIFCSTRCHGVLEHFSCRTGCKYKLNLQARKNVAEPQPAAKHIDKSQEVRGPPPPDKTALIPMPEAPRETGVGLKTNTSSHNTIQASVREYIHANWCRLRGKCRDGAQFVKKTFWLAAEEALVYYELAQEALGSWWDAVHTIIRERLPVSDRKKSQLQRKL</sequence>
<protein>
    <submittedName>
        <fullName evidence="3">Uncharacterized protein</fullName>
    </submittedName>
</protein>
<keyword evidence="2" id="KW-0812">Transmembrane</keyword>
<accession>A0AAD5XPE3</accession>
<name>A0AAD5XPE3_9FUNG</name>
<keyword evidence="4" id="KW-1185">Reference proteome</keyword>
<dbReference type="AlphaFoldDB" id="A0AAD5XPE3"/>
<proteinExistence type="predicted"/>
<evidence type="ECO:0000313" key="4">
    <source>
        <dbReference type="Proteomes" id="UP001212152"/>
    </source>
</evidence>
<keyword evidence="2" id="KW-1133">Transmembrane helix</keyword>
<evidence type="ECO:0000256" key="2">
    <source>
        <dbReference type="SAM" id="Phobius"/>
    </source>
</evidence>
<keyword evidence="2" id="KW-0472">Membrane</keyword>
<comment type="caution">
    <text evidence="3">The sequence shown here is derived from an EMBL/GenBank/DDBJ whole genome shotgun (WGS) entry which is preliminary data.</text>
</comment>
<evidence type="ECO:0000256" key="1">
    <source>
        <dbReference type="SAM" id="MobiDB-lite"/>
    </source>
</evidence>
<evidence type="ECO:0000313" key="3">
    <source>
        <dbReference type="EMBL" id="KAJ3176426.1"/>
    </source>
</evidence>
<feature type="region of interest" description="Disordered" evidence="1">
    <location>
        <begin position="94"/>
        <end position="119"/>
    </location>
</feature>
<feature type="compositionally biased region" description="Polar residues" evidence="1">
    <location>
        <begin position="42"/>
        <end position="54"/>
    </location>
</feature>
<feature type="region of interest" description="Disordered" evidence="1">
    <location>
        <begin position="489"/>
        <end position="529"/>
    </location>
</feature>
<feature type="region of interest" description="Disordered" evidence="1">
    <location>
        <begin position="15"/>
        <end position="73"/>
    </location>
</feature>
<feature type="compositionally biased region" description="Basic and acidic residues" evidence="1">
    <location>
        <begin position="15"/>
        <end position="27"/>
    </location>
</feature>
<organism evidence="3 4">
    <name type="scientific">Geranomyces variabilis</name>
    <dbReference type="NCBI Taxonomy" id="109894"/>
    <lineage>
        <taxon>Eukaryota</taxon>
        <taxon>Fungi</taxon>
        <taxon>Fungi incertae sedis</taxon>
        <taxon>Chytridiomycota</taxon>
        <taxon>Chytridiomycota incertae sedis</taxon>
        <taxon>Chytridiomycetes</taxon>
        <taxon>Spizellomycetales</taxon>
        <taxon>Powellomycetaceae</taxon>
        <taxon>Geranomyces</taxon>
    </lineage>
</organism>
<dbReference type="EMBL" id="JADGJQ010000041">
    <property type="protein sequence ID" value="KAJ3176426.1"/>
    <property type="molecule type" value="Genomic_DNA"/>
</dbReference>
<reference evidence="3" key="1">
    <citation type="submission" date="2020-05" db="EMBL/GenBank/DDBJ databases">
        <title>Phylogenomic resolution of chytrid fungi.</title>
        <authorList>
            <person name="Stajich J.E."/>
            <person name="Amses K."/>
            <person name="Simmons R."/>
            <person name="Seto K."/>
            <person name="Myers J."/>
            <person name="Bonds A."/>
            <person name="Quandt C.A."/>
            <person name="Barry K."/>
            <person name="Liu P."/>
            <person name="Grigoriev I."/>
            <person name="Longcore J.E."/>
            <person name="James T.Y."/>
        </authorList>
    </citation>
    <scope>NUCLEOTIDE SEQUENCE</scope>
    <source>
        <strain evidence="3">JEL0379</strain>
    </source>
</reference>
<gene>
    <name evidence="3" type="ORF">HDU87_005295</name>
</gene>
<feature type="transmembrane region" description="Helical" evidence="2">
    <location>
        <begin position="293"/>
        <end position="313"/>
    </location>
</feature>
<dbReference type="Proteomes" id="UP001212152">
    <property type="component" value="Unassembled WGS sequence"/>
</dbReference>